<feature type="transmembrane region" description="Helical" evidence="18">
    <location>
        <begin position="12"/>
        <end position="32"/>
    </location>
</feature>
<feature type="domain" description="Response regulatory" evidence="20">
    <location>
        <begin position="816"/>
        <end position="939"/>
    </location>
</feature>
<dbReference type="SUPFAM" id="SSF52172">
    <property type="entry name" value="CheY-like"/>
    <property type="match status" value="2"/>
</dbReference>
<dbReference type="CDD" id="cd17546">
    <property type="entry name" value="REC_hyHK_CKI1_RcsC-like"/>
    <property type="match status" value="2"/>
</dbReference>
<dbReference type="Pfam" id="PF01590">
    <property type="entry name" value="GAF"/>
    <property type="match status" value="1"/>
</dbReference>
<evidence type="ECO:0000256" key="15">
    <source>
        <dbReference type="ARBA" id="ARBA00068150"/>
    </source>
</evidence>
<evidence type="ECO:0000256" key="1">
    <source>
        <dbReference type="ARBA" id="ARBA00000085"/>
    </source>
</evidence>
<evidence type="ECO:0000256" key="5">
    <source>
        <dbReference type="ARBA" id="ARBA00022553"/>
    </source>
</evidence>
<comment type="catalytic activity">
    <reaction evidence="1">
        <text>ATP + protein L-histidine = ADP + protein N-phospho-L-histidine.</text>
        <dbReference type="EC" id="2.7.13.3"/>
    </reaction>
</comment>
<dbReference type="InterPro" id="IPR004358">
    <property type="entry name" value="Sig_transdc_His_kin-like_C"/>
</dbReference>
<keyword evidence="12" id="KW-0902">Two-component regulatory system</keyword>
<dbReference type="InterPro" id="IPR005467">
    <property type="entry name" value="His_kinase_dom"/>
</dbReference>
<evidence type="ECO:0000259" key="20">
    <source>
        <dbReference type="PROSITE" id="PS50110"/>
    </source>
</evidence>
<protein>
    <recommendedName>
        <fullName evidence="15">Sensory/regulatory protein RpfC</fullName>
        <ecNumber evidence="3">2.7.13.3</ecNumber>
    </recommendedName>
</protein>
<comment type="caution">
    <text evidence="21">The sequence shown here is derived from an EMBL/GenBank/DDBJ whole genome shotgun (WGS) entry which is preliminary data.</text>
</comment>
<dbReference type="PROSITE" id="PS50109">
    <property type="entry name" value="HIS_KIN"/>
    <property type="match status" value="1"/>
</dbReference>
<dbReference type="SMART" id="SM00065">
    <property type="entry name" value="GAF"/>
    <property type="match status" value="1"/>
</dbReference>
<dbReference type="InterPro" id="IPR003018">
    <property type="entry name" value="GAF"/>
</dbReference>
<evidence type="ECO:0000256" key="18">
    <source>
        <dbReference type="SAM" id="Phobius"/>
    </source>
</evidence>
<dbReference type="GO" id="GO:0005886">
    <property type="term" value="C:plasma membrane"/>
    <property type="evidence" value="ECO:0007669"/>
    <property type="project" value="UniProtKB-SubCell"/>
</dbReference>
<dbReference type="GO" id="GO:0005524">
    <property type="term" value="F:ATP binding"/>
    <property type="evidence" value="ECO:0007669"/>
    <property type="project" value="UniProtKB-KW"/>
</dbReference>
<dbReference type="EMBL" id="BMZS01000008">
    <property type="protein sequence ID" value="GHD55598.1"/>
    <property type="molecule type" value="Genomic_DNA"/>
</dbReference>
<feature type="coiled-coil region" evidence="17">
    <location>
        <begin position="549"/>
        <end position="576"/>
    </location>
</feature>
<reference evidence="21" key="2">
    <citation type="submission" date="2020-09" db="EMBL/GenBank/DDBJ databases">
        <authorList>
            <person name="Sun Q."/>
            <person name="Kim S."/>
        </authorList>
    </citation>
    <scope>NUCLEOTIDE SEQUENCE</scope>
    <source>
        <strain evidence="21">KCTC 42651</strain>
    </source>
</reference>
<evidence type="ECO:0000259" key="19">
    <source>
        <dbReference type="PROSITE" id="PS50109"/>
    </source>
</evidence>
<evidence type="ECO:0000256" key="14">
    <source>
        <dbReference type="ARBA" id="ARBA00064003"/>
    </source>
</evidence>
<dbReference type="InterPro" id="IPR011006">
    <property type="entry name" value="CheY-like_superfamily"/>
</dbReference>
<keyword evidence="5 16" id="KW-0597">Phosphoprotein</keyword>
<dbReference type="PANTHER" id="PTHR45339">
    <property type="entry name" value="HYBRID SIGNAL TRANSDUCTION HISTIDINE KINASE J"/>
    <property type="match status" value="1"/>
</dbReference>
<dbReference type="SUPFAM" id="SSF55874">
    <property type="entry name" value="ATPase domain of HSP90 chaperone/DNA topoisomerase II/histidine kinase"/>
    <property type="match status" value="1"/>
</dbReference>
<feature type="domain" description="Response regulatory" evidence="20">
    <location>
        <begin position="967"/>
        <end position="1085"/>
    </location>
</feature>
<dbReference type="Gene3D" id="3.30.565.10">
    <property type="entry name" value="Histidine kinase-like ATPase, C-terminal domain"/>
    <property type="match status" value="1"/>
</dbReference>
<evidence type="ECO:0000256" key="3">
    <source>
        <dbReference type="ARBA" id="ARBA00012438"/>
    </source>
</evidence>
<feature type="modified residue" description="4-aspartylphosphate" evidence="16">
    <location>
        <position position="871"/>
    </location>
</feature>
<dbReference type="InterPro" id="IPR008207">
    <property type="entry name" value="Sig_transdc_His_kin_Hpt_dom"/>
</dbReference>
<dbReference type="FunFam" id="1.10.287.130:FF:000002">
    <property type="entry name" value="Two-component osmosensing histidine kinase"/>
    <property type="match status" value="1"/>
</dbReference>
<keyword evidence="6" id="KW-0808">Transferase</keyword>
<evidence type="ECO:0000256" key="16">
    <source>
        <dbReference type="PROSITE-ProRule" id="PRU00169"/>
    </source>
</evidence>
<accession>A0A918XTT3</accession>
<dbReference type="SMART" id="SM00448">
    <property type="entry name" value="REC"/>
    <property type="match status" value="2"/>
</dbReference>
<dbReference type="InterPro" id="IPR036890">
    <property type="entry name" value="HATPase_C_sf"/>
</dbReference>
<comment type="subcellular location">
    <subcellularLocation>
        <location evidence="2">Cell membrane</location>
        <topology evidence="2">Multi-pass membrane protein</topology>
    </subcellularLocation>
</comment>
<dbReference type="SMART" id="SM00388">
    <property type="entry name" value="HisKA"/>
    <property type="match status" value="1"/>
</dbReference>
<gene>
    <name evidence="21" type="ORF">GCM10017083_34760</name>
</gene>
<name>A0A918XTT3_9PROT</name>
<evidence type="ECO:0000256" key="6">
    <source>
        <dbReference type="ARBA" id="ARBA00022679"/>
    </source>
</evidence>
<dbReference type="FunFam" id="3.30.565.10:FF:000010">
    <property type="entry name" value="Sensor histidine kinase RcsC"/>
    <property type="match status" value="1"/>
</dbReference>
<evidence type="ECO:0000256" key="4">
    <source>
        <dbReference type="ARBA" id="ARBA00022475"/>
    </source>
</evidence>
<dbReference type="Proteomes" id="UP000630353">
    <property type="component" value="Unassembled WGS sequence"/>
</dbReference>
<keyword evidence="11 18" id="KW-1133">Transmembrane helix</keyword>
<dbReference type="Gene3D" id="3.30.450.40">
    <property type="match status" value="1"/>
</dbReference>
<sequence>MAVVSLRTLATVLIATIAVSGLLLIGGTWWVADRVAAGQAEWRAYRDSNSPDAAALVDIGTYLGYGGAIHHLQNYLLRNEPSYLERLRISAGRVRAALAKYRTMASTDGELTALDTIESTLQRLERTAATTRTLRADARPDRTGNGIPAVEVRQAVEALGVLERAVGARRALQAEGPTKLEVLYGLRRAIGFGGMIHAFKNLVLRGDPASAAEVEGGVRAAAEQIARYRGLGVNEAEDAALSDIAKILETYGARTDLVVSMWKTGDPVSAIDAAVRVDDAPAVAGLATLELEIAQEADLRAHRIDRTLGFVTTLSSALVATAIAMGAIVCAFVAWVLLRAVQAPLTRIAEDMNRVAAGEEVGPGVVHSHVAELSALADATEVFKRYAEELALHVSTLQHFQRLSTDVSVPLEQRIAQILEFGLAHFRLSLGTVARIADGQYIVEQSVGSGEAQRRRGDRFDLDTTYCRHTLEAGHAWARHDFANSEYADDVCFRTFGRGAYIGAPITVDGEVYGTINFSSVEPRNRPFSEGDIALVELTARWLGMELERQRSLNRLATAKAEAEDAARAKAEFLANMSHEIRTPMNAVIGLSGLALRSGLPDRARDYLEKINRSSMTLLRIINDILDFSKIEAGRLSIEATPFDLDDVLQDVATLIGEVQEDRPVEVVFSSDPGIPRTLIGDPLRLGQVLVNLVGNAIKFTEAGEILVRIEVASREGGRLRLRGSVSDTGIGMSEDQVAHLFQAFSQADGSTTRRFGGTGLGLAISKQLVGLMNGEISVESTLGKGSTFTFSVLLDDAGSSARRELPRHVDPANVRILVVEDNAVARAVLSDTLKGLRFTDVATAADGPEALRCFGDAVRDGEPFDVVLVDWWMPGMDGVATARHLRALSGAGEPPPILLMTAHTRAEVIEKAQDAAVFKVLFKPLNVSMLVDGIAEALDAGKGARVVTDDSQAPAEAADPRLAGLRVLVVEDNEINQQIAREILESAGLVVDVAENGAVALTHLRSAGTLPDAILMDLQMPELDGYEASRWIRADDRFAAIPIIAMTAHVTDDERVRCLAAGMVDHVPKPVEVRHLLDTLERWTRKGVRPTEDDPEPAGEFFTVAHAAAAGPDAGRRPALDLDAARARLGVPMPVLHRAVRQFADTYRDAPAVLAGKLDGEAWAEAERYAHSLVGLAATIGANALSAEARVIESSLRDPGRRGERPDLAVLSMVHRDVMAAIDGMAIAGGDAGAVEMPRDNAGLGDLVREMDAGLATNRISVRRRFDELRSLCGKGAESELDRMAADLVRLDFPAARRRLRAIAALHAIDMGDGHG</sequence>
<evidence type="ECO:0000256" key="11">
    <source>
        <dbReference type="ARBA" id="ARBA00022989"/>
    </source>
</evidence>
<evidence type="ECO:0000256" key="17">
    <source>
        <dbReference type="SAM" id="Coils"/>
    </source>
</evidence>
<dbReference type="SUPFAM" id="SSF47226">
    <property type="entry name" value="Histidine-containing phosphotransfer domain, HPT domain"/>
    <property type="match status" value="1"/>
</dbReference>
<dbReference type="CDD" id="cd00082">
    <property type="entry name" value="HisKA"/>
    <property type="match status" value="1"/>
</dbReference>
<evidence type="ECO:0000256" key="10">
    <source>
        <dbReference type="ARBA" id="ARBA00022840"/>
    </source>
</evidence>
<keyword evidence="4" id="KW-1003">Cell membrane</keyword>
<evidence type="ECO:0000313" key="22">
    <source>
        <dbReference type="Proteomes" id="UP000630353"/>
    </source>
</evidence>
<proteinExistence type="predicted"/>
<dbReference type="GO" id="GO:0000155">
    <property type="term" value="F:phosphorelay sensor kinase activity"/>
    <property type="evidence" value="ECO:0007669"/>
    <property type="project" value="InterPro"/>
</dbReference>
<reference evidence="21" key="1">
    <citation type="journal article" date="2014" name="Int. J. Syst. Evol. Microbiol.">
        <title>Complete genome sequence of Corynebacterium casei LMG S-19264T (=DSM 44701T), isolated from a smear-ripened cheese.</title>
        <authorList>
            <consortium name="US DOE Joint Genome Institute (JGI-PGF)"/>
            <person name="Walter F."/>
            <person name="Albersmeier A."/>
            <person name="Kalinowski J."/>
            <person name="Ruckert C."/>
        </authorList>
    </citation>
    <scope>NUCLEOTIDE SEQUENCE</scope>
    <source>
        <strain evidence="21">KCTC 42651</strain>
    </source>
</reference>
<feature type="modified residue" description="4-aspartylphosphate" evidence="16">
    <location>
        <position position="1018"/>
    </location>
</feature>
<organism evidence="21 22">
    <name type="scientific">Thalassobaculum fulvum</name>
    <dbReference type="NCBI Taxonomy" id="1633335"/>
    <lineage>
        <taxon>Bacteria</taxon>
        <taxon>Pseudomonadati</taxon>
        <taxon>Pseudomonadota</taxon>
        <taxon>Alphaproteobacteria</taxon>
        <taxon>Rhodospirillales</taxon>
        <taxon>Thalassobaculaceae</taxon>
        <taxon>Thalassobaculum</taxon>
    </lineage>
</organism>
<keyword evidence="7 18" id="KW-0812">Transmembrane</keyword>
<keyword evidence="17" id="KW-0175">Coiled coil</keyword>
<evidence type="ECO:0000256" key="12">
    <source>
        <dbReference type="ARBA" id="ARBA00023012"/>
    </source>
</evidence>
<evidence type="ECO:0000313" key="21">
    <source>
        <dbReference type="EMBL" id="GHD55598.1"/>
    </source>
</evidence>
<dbReference type="PROSITE" id="PS50110">
    <property type="entry name" value="RESPONSE_REGULATORY"/>
    <property type="match status" value="2"/>
</dbReference>
<feature type="domain" description="Histidine kinase" evidence="19">
    <location>
        <begin position="576"/>
        <end position="797"/>
    </location>
</feature>
<keyword evidence="13 18" id="KW-0472">Membrane</keyword>
<dbReference type="Pfam" id="PF00512">
    <property type="entry name" value="HisKA"/>
    <property type="match status" value="1"/>
</dbReference>
<dbReference type="Pfam" id="PF02518">
    <property type="entry name" value="HATPase_c"/>
    <property type="match status" value="1"/>
</dbReference>
<keyword evidence="8" id="KW-0547">Nucleotide-binding</keyword>
<dbReference type="InterPro" id="IPR001789">
    <property type="entry name" value="Sig_transdc_resp-reg_receiver"/>
</dbReference>
<dbReference type="PRINTS" id="PR00344">
    <property type="entry name" value="BCTRLSENSOR"/>
</dbReference>
<evidence type="ECO:0000256" key="13">
    <source>
        <dbReference type="ARBA" id="ARBA00023136"/>
    </source>
</evidence>
<dbReference type="InterPro" id="IPR036641">
    <property type="entry name" value="HPT_dom_sf"/>
</dbReference>
<feature type="transmembrane region" description="Helical" evidence="18">
    <location>
        <begin position="308"/>
        <end position="338"/>
    </location>
</feature>
<dbReference type="SUPFAM" id="SSF47384">
    <property type="entry name" value="Homodimeric domain of signal transducing histidine kinase"/>
    <property type="match status" value="1"/>
</dbReference>
<dbReference type="InterPro" id="IPR003594">
    <property type="entry name" value="HATPase_dom"/>
</dbReference>
<dbReference type="InterPro" id="IPR029016">
    <property type="entry name" value="GAF-like_dom_sf"/>
</dbReference>
<keyword evidence="10" id="KW-0067">ATP-binding</keyword>
<dbReference type="Pfam" id="PF00072">
    <property type="entry name" value="Response_reg"/>
    <property type="match status" value="2"/>
</dbReference>
<dbReference type="PANTHER" id="PTHR45339:SF1">
    <property type="entry name" value="HYBRID SIGNAL TRANSDUCTION HISTIDINE KINASE J"/>
    <property type="match status" value="1"/>
</dbReference>
<dbReference type="CDD" id="cd16922">
    <property type="entry name" value="HATPase_EvgS-ArcB-TorS-like"/>
    <property type="match status" value="1"/>
</dbReference>
<keyword evidence="9" id="KW-0418">Kinase</keyword>
<dbReference type="Gene3D" id="1.20.120.160">
    <property type="entry name" value="HPT domain"/>
    <property type="match status" value="1"/>
</dbReference>
<dbReference type="Gene3D" id="1.10.287.130">
    <property type="match status" value="1"/>
</dbReference>
<comment type="subunit">
    <text evidence="14">At low DSF concentrations, interacts with RpfF.</text>
</comment>
<evidence type="ECO:0000256" key="2">
    <source>
        <dbReference type="ARBA" id="ARBA00004651"/>
    </source>
</evidence>
<dbReference type="InterPro" id="IPR003661">
    <property type="entry name" value="HisK_dim/P_dom"/>
</dbReference>
<dbReference type="SUPFAM" id="SSF55781">
    <property type="entry name" value="GAF domain-like"/>
    <property type="match status" value="1"/>
</dbReference>
<dbReference type="Gene3D" id="3.40.50.2300">
    <property type="match status" value="2"/>
</dbReference>
<evidence type="ECO:0000256" key="7">
    <source>
        <dbReference type="ARBA" id="ARBA00022692"/>
    </source>
</evidence>
<dbReference type="Pfam" id="PF01627">
    <property type="entry name" value="Hpt"/>
    <property type="match status" value="1"/>
</dbReference>
<dbReference type="SMART" id="SM00387">
    <property type="entry name" value="HATPase_c"/>
    <property type="match status" value="1"/>
</dbReference>
<dbReference type="RefSeq" id="WP_189991941.1">
    <property type="nucleotide sequence ID" value="NZ_BMZS01000008.1"/>
</dbReference>
<dbReference type="InterPro" id="IPR036097">
    <property type="entry name" value="HisK_dim/P_sf"/>
</dbReference>
<evidence type="ECO:0000256" key="8">
    <source>
        <dbReference type="ARBA" id="ARBA00022741"/>
    </source>
</evidence>
<evidence type="ECO:0000256" key="9">
    <source>
        <dbReference type="ARBA" id="ARBA00022777"/>
    </source>
</evidence>
<keyword evidence="22" id="KW-1185">Reference proteome</keyword>
<dbReference type="EC" id="2.7.13.3" evidence="3"/>